<evidence type="ECO:0000256" key="10">
    <source>
        <dbReference type="PROSITE-ProRule" id="PRU00023"/>
    </source>
</evidence>
<evidence type="ECO:0000313" key="12">
    <source>
        <dbReference type="Proteomes" id="UP000887581"/>
    </source>
</evidence>
<evidence type="ECO:0000256" key="1">
    <source>
        <dbReference type="ARBA" id="ARBA00004651"/>
    </source>
</evidence>
<dbReference type="PROSITE" id="PS50297">
    <property type="entry name" value="ANK_REP_REGION"/>
    <property type="match status" value="2"/>
</dbReference>
<organism evidence="12 13">
    <name type="scientific">Setaria digitata</name>
    <dbReference type="NCBI Taxonomy" id="48799"/>
    <lineage>
        <taxon>Eukaryota</taxon>
        <taxon>Metazoa</taxon>
        <taxon>Ecdysozoa</taxon>
        <taxon>Nematoda</taxon>
        <taxon>Chromadorea</taxon>
        <taxon>Rhabditida</taxon>
        <taxon>Spirurina</taxon>
        <taxon>Spiruromorpha</taxon>
        <taxon>Filarioidea</taxon>
        <taxon>Setariidae</taxon>
        <taxon>Setaria</taxon>
    </lineage>
</organism>
<keyword evidence="9" id="KW-0407">Ion channel</keyword>
<evidence type="ECO:0000256" key="6">
    <source>
        <dbReference type="ARBA" id="ARBA00022737"/>
    </source>
</evidence>
<keyword evidence="11" id="KW-1133">Transmembrane helix</keyword>
<keyword evidence="7" id="KW-0106">Calcium</keyword>
<feature type="repeat" description="ANK" evidence="10">
    <location>
        <begin position="189"/>
        <end position="221"/>
    </location>
</feature>
<feature type="repeat" description="ANK" evidence="10">
    <location>
        <begin position="261"/>
        <end position="293"/>
    </location>
</feature>
<dbReference type="WBParaSite" id="sdigi.contig1201.g10268.t1">
    <property type="protein sequence ID" value="sdigi.contig1201.g10268.t1"/>
    <property type="gene ID" value="sdigi.contig1201.g10268"/>
</dbReference>
<keyword evidence="2" id="KW-0813">Transport</keyword>
<dbReference type="Proteomes" id="UP000887581">
    <property type="component" value="Unplaced"/>
</dbReference>
<keyword evidence="4" id="KW-0109">Calcium transport</keyword>
<dbReference type="InterPro" id="IPR024862">
    <property type="entry name" value="TRPV"/>
</dbReference>
<keyword evidence="6" id="KW-0677">Repeat</keyword>
<keyword evidence="10" id="KW-0040">ANK repeat</keyword>
<evidence type="ECO:0000256" key="4">
    <source>
        <dbReference type="ARBA" id="ARBA00022568"/>
    </source>
</evidence>
<keyword evidence="12" id="KW-1185">Reference proteome</keyword>
<keyword evidence="11" id="KW-0472">Membrane</keyword>
<dbReference type="AlphaFoldDB" id="A0A915PEK0"/>
<dbReference type="PROSITE" id="PS50088">
    <property type="entry name" value="ANK_REPEAT"/>
    <property type="match status" value="2"/>
</dbReference>
<accession>A0A915PEK0</accession>
<dbReference type="FunFam" id="1.25.40.20:FF:000185">
    <property type="entry name" value="OSMotic avoidance abnormal family member"/>
    <property type="match status" value="1"/>
</dbReference>
<dbReference type="Gene3D" id="1.25.40.20">
    <property type="entry name" value="Ankyrin repeat-containing domain"/>
    <property type="match status" value="1"/>
</dbReference>
<dbReference type="Pfam" id="PF00023">
    <property type="entry name" value="Ank"/>
    <property type="match status" value="1"/>
</dbReference>
<evidence type="ECO:0000256" key="5">
    <source>
        <dbReference type="ARBA" id="ARBA00022673"/>
    </source>
</evidence>
<keyword evidence="8" id="KW-0406">Ion transport</keyword>
<reference evidence="13" key="1">
    <citation type="submission" date="2022-11" db="UniProtKB">
        <authorList>
            <consortium name="WormBaseParasite"/>
        </authorList>
    </citation>
    <scope>IDENTIFICATION</scope>
</reference>
<evidence type="ECO:0000256" key="3">
    <source>
        <dbReference type="ARBA" id="ARBA00022475"/>
    </source>
</evidence>
<dbReference type="GO" id="GO:0005262">
    <property type="term" value="F:calcium channel activity"/>
    <property type="evidence" value="ECO:0007669"/>
    <property type="project" value="UniProtKB-KW"/>
</dbReference>
<sequence length="515" mass="59282">MGHLKSKILHHAGAEDIDSLKEDPDDQWSNLYRERKKNHLYKWVGMRSGKLRSLSVAILSDFSGGELLAAFEKEGEDGVLKFANEKLISMMYEDGASPQMIRFTDYAKWKKTTNVQLGKTESRRSVGQFGSKFREHLGQWRLNKRGVEGETIIHLLLNREEPMCSEIARILITRYPGLANDIYLGDEMFGQSALHLAIVHDDYETVHLLLQNSAEVNARACGTFFLPENQKTSRKSTDYQGAVLRQFNRGWNVQFSGYAYYGEYPLAFAACFGNKDIYDLLIQYGADPNLQDMFGNTILHMCVINYSNSMYSYAVRHWAKPADPNIVNAAGLTPLTLATKLGRKDIFEEMLELMKVEFWRFSDMTCSAYPLTALDTIRPDGSTNYDSALMTVINGSTSEHLDMIGSEVIQRLLADKWKAFASRKLFERLGLLILHLIFLCFVVYMRPTEPERLTYQLFATEWSDWVRLVFEILTIASCVFFVFFQQFSELRTQGFYGYIRNLVKFEIRHRLKFTS</sequence>
<evidence type="ECO:0000256" key="8">
    <source>
        <dbReference type="ARBA" id="ARBA00023065"/>
    </source>
</evidence>
<name>A0A915PEK0_9BILA</name>
<evidence type="ECO:0000256" key="9">
    <source>
        <dbReference type="ARBA" id="ARBA00023303"/>
    </source>
</evidence>
<protein>
    <submittedName>
        <fullName evidence="13">ANK_REP_REGION domain-containing protein</fullName>
    </submittedName>
</protein>
<keyword evidence="5" id="KW-0107">Calcium channel</keyword>
<dbReference type="GO" id="GO:0005886">
    <property type="term" value="C:plasma membrane"/>
    <property type="evidence" value="ECO:0007669"/>
    <property type="project" value="UniProtKB-SubCell"/>
</dbReference>
<dbReference type="PANTHER" id="PTHR10582:SF2">
    <property type="entry name" value="INACTIVE"/>
    <property type="match status" value="1"/>
</dbReference>
<dbReference type="Pfam" id="PF12796">
    <property type="entry name" value="Ank_2"/>
    <property type="match status" value="1"/>
</dbReference>
<evidence type="ECO:0000256" key="2">
    <source>
        <dbReference type="ARBA" id="ARBA00022448"/>
    </source>
</evidence>
<evidence type="ECO:0000256" key="7">
    <source>
        <dbReference type="ARBA" id="ARBA00022837"/>
    </source>
</evidence>
<proteinExistence type="predicted"/>
<feature type="transmembrane region" description="Helical" evidence="11">
    <location>
        <begin position="465"/>
        <end position="484"/>
    </location>
</feature>
<evidence type="ECO:0000313" key="13">
    <source>
        <dbReference type="WBParaSite" id="sdigi.contig1201.g10268.t1"/>
    </source>
</evidence>
<evidence type="ECO:0000256" key="11">
    <source>
        <dbReference type="SAM" id="Phobius"/>
    </source>
</evidence>
<dbReference type="PANTHER" id="PTHR10582">
    <property type="entry name" value="TRANSIENT RECEPTOR POTENTIAL ION CHANNEL PROTEIN"/>
    <property type="match status" value="1"/>
</dbReference>
<keyword evidence="11" id="KW-0812">Transmembrane</keyword>
<dbReference type="SUPFAM" id="SSF48403">
    <property type="entry name" value="Ankyrin repeat"/>
    <property type="match status" value="1"/>
</dbReference>
<dbReference type="SMART" id="SM00248">
    <property type="entry name" value="ANK"/>
    <property type="match status" value="5"/>
</dbReference>
<dbReference type="InterPro" id="IPR036770">
    <property type="entry name" value="Ankyrin_rpt-contain_sf"/>
</dbReference>
<feature type="transmembrane region" description="Helical" evidence="11">
    <location>
        <begin position="425"/>
        <end position="445"/>
    </location>
</feature>
<dbReference type="GO" id="GO:0098703">
    <property type="term" value="P:calcium ion import across plasma membrane"/>
    <property type="evidence" value="ECO:0007669"/>
    <property type="project" value="TreeGrafter"/>
</dbReference>
<keyword evidence="3" id="KW-1003">Cell membrane</keyword>
<comment type="subcellular location">
    <subcellularLocation>
        <location evidence="1">Cell membrane</location>
        <topology evidence="1">Multi-pass membrane protein</topology>
    </subcellularLocation>
</comment>
<dbReference type="InterPro" id="IPR002110">
    <property type="entry name" value="Ankyrin_rpt"/>
</dbReference>